<feature type="chain" id="PRO_5023839346" evidence="1">
    <location>
        <begin position="31"/>
        <end position="129"/>
    </location>
</feature>
<feature type="signal peptide" evidence="1">
    <location>
        <begin position="1"/>
        <end position="30"/>
    </location>
</feature>
<accession>A0A5J9SPM7</accession>
<gene>
    <name evidence="2" type="ORF">EJB05_53656</name>
</gene>
<name>A0A5J9SPM7_9POAL</name>
<dbReference type="Proteomes" id="UP000324897">
    <property type="component" value="Unassembled WGS sequence"/>
</dbReference>
<evidence type="ECO:0000313" key="3">
    <source>
        <dbReference type="Proteomes" id="UP000324897"/>
    </source>
</evidence>
<dbReference type="AlphaFoldDB" id="A0A5J9SPM7"/>
<dbReference type="Gramene" id="TVU00925">
    <property type="protein sequence ID" value="TVU00925"/>
    <property type="gene ID" value="EJB05_53656"/>
</dbReference>
<protein>
    <submittedName>
        <fullName evidence="2">Uncharacterized protein</fullName>
    </submittedName>
</protein>
<organism evidence="2 3">
    <name type="scientific">Eragrostis curvula</name>
    <name type="common">weeping love grass</name>
    <dbReference type="NCBI Taxonomy" id="38414"/>
    <lineage>
        <taxon>Eukaryota</taxon>
        <taxon>Viridiplantae</taxon>
        <taxon>Streptophyta</taxon>
        <taxon>Embryophyta</taxon>
        <taxon>Tracheophyta</taxon>
        <taxon>Spermatophyta</taxon>
        <taxon>Magnoliopsida</taxon>
        <taxon>Liliopsida</taxon>
        <taxon>Poales</taxon>
        <taxon>Poaceae</taxon>
        <taxon>PACMAD clade</taxon>
        <taxon>Chloridoideae</taxon>
        <taxon>Eragrostideae</taxon>
        <taxon>Eragrostidinae</taxon>
        <taxon>Eragrostis</taxon>
    </lineage>
</organism>
<comment type="caution">
    <text evidence="2">The sequence shown here is derived from an EMBL/GenBank/DDBJ whole genome shotgun (WGS) entry which is preliminary data.</text>
</comment>
<dbReference type="EMBL" id="RWGY01000529">
    <property type="protein sequence ID" value="TVU00925.1"/>
    <property type="molecule type" value="Genomic_DNA"/>
</dbReference>
<reference evidence="2 3" key="1">
    <citation type="journal article" date="2019" name="Sci. Rep.">
        <title>A high-quality genome of Eragrostis curvula grass provides insights into Poaceae evolution and supports new strategies to enhance forage quality.</title>
        <authorList>
            <person name="Carballo J."/>
            <person name="Santos B.A.C.M."/>
            <person name="Zappacosta D."/>
            <person name="Garbus I."/>
            <person name="Selva J.P."/>
            <person name="Gallo C.A."/>
            <person name="Diaz A."/>
            <person name="Albertini E."/>
            <person name="Caccamo M."/>
            <person name="Echenique V."/>
        </authorList>
    </citation>
    <scope>NUCLEOTIDE SEQUENCE [LARGE SCALE GENOMIC DNA]</scope>
    <source>
        <strain evidence="3">cv. Victoria</strain>
        <tissue evidence="2">Leaf</tissue>
    </source>
</reference>
<keyword evidence="1" id="KW-0732">Signal</keyword>
<evidence type="ECO:0000313" key="2">
    <source>
        <dbReference type="EMBL" id="TVU00925.1"/>
    </source>
</evidence>
<sequence length="129" mass="13720">MASDPSTTLRRLKIIAAVVCTLLLAGLCSGAPPSSAEYEENDRVDDFLRVLDQAARYRRECFGECAKGCYCADNPYTCLRECMPTPPTRRCGATFGAVQGVFTSAATFSSTFRPDGGAGSGEGFGSRPT</sequence>
<proteinExistence type="predicted"/>
<dbReference type="OrthoDB" id="680727at2759"/>
<evidence type="ECO:0000256" key="1">
    <source>
        <dbReference type="SAM" id="SignalP"/>
    </source>
</evidence>
<feature type="non-terminal residue" evidence="2">
    <location>
        <position position="1"/>
    </location>
</feature>
<keyword evidence="3" id="KW-1185">Reference proteome</keyword>